<dbReference type="HOGENOM" id="CLU_2683840_0_0_3"/>
<dbReference type="AlphaFoldDB" id="F4XPN3"/>
<gene>
    <name evidence="1" type="ORF">LYNGBM3L_34530</name>
</gene>
<dbReference type="eggNOG" id="COG0845">
    <property type="taxonomic scope" value="Bacteria"/>
</dbReference>
<sequence length="74" mass="8117">MIAGELVEISPTTSEVAAYNIEIALNQDCLPTGKECIGFRPGDTATAEVIVRQRRIIDFILDPFKKLQQGGLKL</sequence>
<keyword evidence="2" id="KW-1185">Reference proteome</keyword>
<protein>
    <submittedName>
        <fullName evidence="1">Uncharacterized protein</fullName>
    </submittedName>
</protein>
<name>F4XPN3_9CYAN</name>
<organism evidence="1 2">
    <name type="scientific">Moorena producens 3L</name>
    <dbReference type="NCBI Taxonomy" id="489825"/>
    <lineage>
        <taxon>Bacteria</taxon>
        <taxon>Bacillati</taxon>
        <taxon>Cyanobacteriota</taxon>
        <taxon>Cyanophyceae</taxon>
        <taxon>Coleofasciculales</taxon>
        <taxon>Coleofasciculaceae</taxon>
        <taxon>Moorena</taxon>
    </lineage>
</organism>
<reference evidence="2" key="1">
    <citation type="journal article" date="2011" name="Proc. Natl. Acad. Sci. U.S.A.">
        <title>Genomic insights into the physiology and ecology of the marine filamentous cyanobacterium Lyngbya majuscula.</title>
        <authorList>
            <person name="Jones A.C."/>
            <person name="Monroe E.A."/>
            <person name="Podell S."/>
            <person name="Hess W.R."/>
            <person name="Klages S."/>
            <person name="Esquenazi E."/>
            <person name="Niessen S."/>
            <person name="Hoover H."/>
            <person name="Rothmann M."/>
            <person name="Lasken R.S."/>
            <person name="Yates J.R.III."/>
            <person name="Reinhardt R."/>
            <person name="Kube M."/>
            <person name="Burkart M.D."/>
            <person name="Allen E.E."/>
            <person name="Dorrestein P.C."/>
            <person name="Gerwick W.H."/>
            <person name="Gerwick L."/>
        </authorList>
    </citation>
    <scope>NUCLEOTIDE SEQUENCE [LARGE SCALE GENOMIC DNA]</scope>
    <source>
        <strain evidence="2">3L</strain>
    </source>
</reference>
<proteinExistence type="predicted"/>
<accession>F4XPN3</accession>
<dbReference type="Proteomes" id="UP000003959">
    <property type="component" value="Unassembled WGS sequence"/>
</dbReference>
<dbReference type="EMBL" id="GL890848">
    <property type="protein sequence ID" value="EGJ33487.1"/>
    <property type="molecule type" value="Genomic_DNA"/>
</dbReference>
<evidence type="ECO:0000313" key="1">
    <source>
        <dbReference type="EMBL" id="EGJ33487.1"/>
    </source>
</evidence>
<evidence type="ECO:0000313" key="2">
    <source>
        <dbReference type="Proteomes" id="UP000003959"/>
    </source>
</evidence>